<dbReference type="EMBL" id="MK290739">
    <property type="protein sequence ID" value="AZV02352.1"/>
    <property type="molecule type" value="Genomic_DNA"/>
</dbReference>
<organism evidence="1 2">
    <name type="scientific">Pectobacterium phage Q19</name>
    <dbReference type="NCBI Taxonomy" id="2500576"/>
    <lineage>
        <taxon>Viruses</taxon>
        <taxon>Duplodnaviria</taxon>
        <taxon>Heunggongvirae</taxon>
        <taxon>Uroviricota</taxon>
        <taxon>Caudoviricetes</taxon>
        <taxon>Autographivirales</taxon>
        <taxon>Autotranscriptaviridae</taxon>
        <taxon>Studiervirinae</taxon>
        <taxon>Maklayavirus</taxon>
        <taxon>Maklayavirus Q19</taxon>
    </lineage>
</organism>
<name>A0A678ZRX4_9CAUD</name>
<reference evidence="1" key="1">
    <citation type="submission" date="2018-12" db="EMBL/GenBank/DDBJ databases">
        <authorList>
            <person name="Shneider M.M."/>
            <person name="Kabanova A.P."/>
            <person name="Korzhenkov A.A."/>
            <person name="Toschakov S.V."/>
            <person name="Miroshnikov K.A."/>
        </authorList>
    </citation>
    <scope>NUCLEOTIDE SEQUENCE [LARGE SCALE GENOMIC DNA]</scope>
</reference>
<keyword evidence="2" id="KW-1185">Reference proteome</keyword>
<proteinExistence type="predicted"/>
<gene>
    <name evidence="1" type="ORF">Q19_19</name>
</gene>
<evidence type="ECO:0000313" key="1">
    <source>
        <dbReference type="EMBL" id="AZV02352.1"/>
    </source>
</evidence>
<protein>
    <submittedName>
        <fullName evidence="1">Uncharacterized protein</fullName>
    </submittedName>
</protein>
<dbReference type="Proteomes" id="UP000434467">
    <property type="component" value="Segment"/>
</dbReference>
<evidence type="ECO:0000313" key="2">
    <source>
        <dbReference type="Proteomes" id="UP000434467"/>
    </source>
</evidence>
<accession>A0A678ZRX4</accession>
<sequence>MKIRPVAAKPTQSARSFGTGETFAYDPEASVIYMRTDTGAVNLANGMTTGIADFVVGKVFYAVDAEVVVNG</sequence>